<name>A0ABU4V1Z6_9PSEU</name>
<proteinExistence type="predicted"/>
<evidence type="ECO:0000313" key="2">
    <source>
        <dbReference type="EMBL" id="MDX8145791.1"/>
    </source>
</evidence>
<protein>
    <submittedName>
        <fullName evidence="2">YiiX/YebB-like N1pC/P60 family cysteine hydrolase</fullName>
    </submittedName>
</protein>
<keyword evidence="3" id="KW-1185">Reference proteome</keyword>
<organism evidence="2 3">
    <name type="scientific">Lentzea sokolovensis</name>
    <dbReference type="NCBI Taxonomy" id="3095429"/>
    <lineage>
        <taxon>Bacteria</taxon>
        <taxon>Bacillati</taxon>
        <taxon>Actinomycetota</taxon>
        <taxon>Actinomycetes</taxon>
        <taxon>Pseudonocardiales</taxon>
        <taxon>Pseudonocardiaceae</taxon>
        <taxon>Lentzea</taxon>
    </lineage>
</organism>
<reference evidence="2 3" key="2">
    <citation type="submission" date="2023-11" db="EMBL/GenBank/DDBJ databases">
        <authorList>
            <person name="Lara A.C."/>
            <person name="Chronakova A."/>
        </authorList>
    </citation>
    <scope>NUCLEOTIDE SEQUENCE [LARGE SCALE GENOMIC DNA]</scope>
    <source>
        <strain evidence="2 3">BCCO 10_0061</strain>
    </source>
</reference>
<dbReference type="SUPFAM" id="SSF54001">
    <property type="entry name" value="Cysteine proteinases"/>
    <property type="match status" value="1"/>
</dbReference>
<dbReference type="InterPro" id="IPR024453">
    <property type="entry name" value="Peptidase_C92"/>
</dbReference>
<dbReference type="Gene3D" id="3.90.1720.10">
    <property type="entry name" value="endopeptidase domain like (from Nostoc punctiforme)"/>
    <property type="match status" value="1"/>
</dbReference>
<sequence length="204" mass="21823">MPKIGRFLASSIAAGVVAGAAMTGLLVAPAQATETATPDTSAASDADFDTASDADCTKKVKVGNSRYKGDIFHSWAKTVVPHNHVGIFYTTKTVVEAPGPKSLSQARTAATLNKCGPVYKMYVKAKQTTRNKAANYAYNELRGKSYDIDFAINKINSTLRLNCSELVWRAYKAAGIELDANGGTGVYPDDIKNDGSTVIYSTRR</sequence>
<evidence type="ECO:0000313" key="3">
    <source>
        <dbReference type="Proteomes" id="UP001285352"/>
    </source>
</evidence>
<reference evidence="2 3" key="1">
    <citation type="submission" date="2023-11" db="EMBL/GenBank/DDBJ databases">
        <title>Lentzea sokolovensis, sp. nov., Lentzea kristufkii, sp. nov., and Lentzea miocenensis, sp. nov., rare actinobacteria from Sokolov Coal Basin, Miocene lacustrine sediment, Czech Republic.</title>
        <authorList>
            <person name="Lara A."/>
            <person name="Kotroba L."/>
            <person name="Nouioui I."/>
            <person name="Neumann-Schaal M."/>
            <person name="Mast Y."/>
            <person name="Chronakova A."/>
        </authorList>
    </citation>
    <scope>NUCLEOTIDE SEQUENCE [LARGE SCALE GENOMIC DNA]</scope>
    <source>
        <strain evidence="2 3">BCCO 10_0061</strain>
    </source>
</reference>
<accession>A0ABU4V1Z6</accession>
<dbReference type="EMBL" id="JAXAVU010000011">
    <property type="protein sequence ID" value="MDX8145791.1"/>
    <property type="molecule type" value="Genomic_DNA"/>
</dbReference>
<feature type="signal peptide" evidence="1">
    <location>
        <begin position="1"/>
        <end position="32"/>
    </location>
</feature>
<dbReference type="Proteomes" id="UP001285352">
    <property type="component" value="Unassembled WGS sequence"/>
</dbReference>
<dbReference type="InterPro" id="IPR038765">
    <property type="entry name" value="Papain-like_cys_pep_sf"/>
</dbReference>
<evidence type="ECO:0000256" key="1">
    <source>
        <dbReference type="SAM" id="SignalP"/>
    </source>
</evidence>
<dbReference type="Pfam" id="PF05708">
    <property type="entry name" value="Peptidase_C92"/>
    <property type="match status" value="1"/>
</dbReference>
<keyword evidence="1" id="KW-0732">Signal</keyword>
<comment type="caution">
    <text evidence="2">The sequence shown here is derived from an EMBL/GenBank/DDBJ whole genome shotgun (WGS) entry which is preliminary data.</text>
</comment>
<gene>
    <name evidence="2" type="ORF">SK854_27040</name>
</gene>
<dbReference type="RefSeq" id="WP_319977923.1">
    <property type="nucleotide sequence ID" value="NZ_JAXAVU010000011.1"/>
</dbReference>
<feature type="chain" id="PRO_5045175586" evidence="1">
    <location>
        <begin position="33"/>
        <end position="204"/>
    </location>
</feature>